<feature type="region of interest" description="Disordered" evidence="2">
    <location>
        <begin position="667"/>
        <end position="720"/>
    </location>
</feature>
<dbReference type="InterPro" id="IPR014768">
    <property type="entry name" value="GBD/FH3_dom"/>
</dbReference>
<protein>
    <submittedName>
        <fullName evidence="5">FH2 domain-containing protein</fullName>
    </submittedName>
</protein>
<gene>
    <name evidence="5" type="ORF">NAEGRDRAFT_79890</name>
</gene>
<dbReference type="eggNOG" id="KOG1924">
    <property type="taxonomic scope" value="Eukaryota"/>
</dbReference>
<name>D2VGI5_NAEGR</name>
<dbReference type="SMART" id="SM01140">
    <property type="entry name" value="Drf_GBD"/>
    <property type="match status" value="1"/>
</dbReference>
<dbReference type="OrthoDB" id="1104827at2759"/>
<feature type="compositionally biased region" description="Basic and acidic residues" evidence="2">
    <location>
        <begin position="587"/>
        <end position="602"/>
    </location>
</feature>
<dbReference type="PROSITE" id="PS51444">
    <property type="entry name" value="FH2"/>
    <property type="match status" value="1"/>
</dbReference>
<evidence type="ECO:0000259" key="3">
    <source>
        <dbReference type="PROSITE" id="PS51232"/>
    </source>
</evidence>
<feature type="compositionally biased region" description="Gly residues" evidence="2">
    <location>
        <begin position="1315"/>
        <end position="1329"/>
    </location>
</feature>
<evidence type="ECO:0000259" key="4">
    <source>
        <dbReference type="PROSITE" id="PS51444"/>
    </source>
</evidence>
<dbReference type="OMA" id="PCFGMGL"/>
<dbReference type="Gene3D" id="1.20.58.2220">
    <property type="entry name" value="Formin, FH2 domain"/>
    <property type="match status" value="1"/>
</dbReference>
<dbReference type="STRING" id="5762.D2VGI5"/>
<dbReference type="Pfam" id="PF24959">
    <property type="entry name" value="FH3_FHOD1-3"/>
    <property type="match status" value="1"/>
</dbReference>
<evidence type="ECO:0000313" key="5">
    <source>
        <dbReference type="EMBL" id="EFC44071.1"/>
    </source>
</evidence>
<feature type="compositionally biased region" description="Low complexity" evidence="2">
    <location>
        <begin position="24"/>
        <end position="49"/>
    </location>
</feature>
<feature type="region of interest" description="Disordered" evidence="2">
    <location>
        <begin position="1312"/>
        <end position="1344"/>
    </location>
</feature>
<keyword evidence="1" id="KW-0009">Actin-binding</keyword>
<dbReference type="PANTHER" id="PTHR45725:SF1">
    <property type="entry name" value="DISHEVELLED ASSOCIATED ACTIVATOR OF MORPHOGENESIS, ISOFORM D"/>
    <property type="match status" value="1"/>
</dbReference>
<dbReference type="PANTHER" id="PTHR45725">
    <property type="entry name" value="FORMIN HOMOLOGY 2 FAMILY MEMBER"/>
    <property type="match status" value="1"/>
</dbReference>
<dbReference type="InterPro" id="IPR056771">
    <property type="entry name" value="FH3_FHOD1-3-like"/>
</dbReference>
<evidence type="ECO:0000256" key="1">
    <source>
        <dbReference type="ARBA" id="ARBA00023203"/>
    </source>
</evidence>
<dbReference type="InterPro" id="IPR010472">
    <property type="entry name" value="FH3_dom"/>
</dbReference>
<dbReference type="InterPro" id="IPR016024">
    <property type="entry name" value="ARM-type_fold"/>
</dbReference>
<dbReference type="SUPFAM" id="SSF101447">
    <property type="entry name" value="Formin homology 2 domain (FH2 domain)"/>
    <property type="match status" value="1"/>
</dbReference>
<dbReference type="InParanoid" id="D2VGI5"/>
<keyword evidence="6" id="KW-1185">Reference proteome</keyword>
<feature type="region of interest" description="Disordered" evidence="2">
    <location>
        <begin position="579"/>
        <end position="602"/>
    </location>
</feature>
<dbReference type="SMART" id="SM00498">
    <property type="entry name" value="FH2"/>
    <property type="match status" value="1"/>
</dbReference>
<feature type="compositionally biased region" description="Pro residues" evidence="2">
    <location>
        <begin position="702"/>
        <end position="714"/>
    </location>
</feature>
<dbReference type="GO" id="GO:0031267">
    <property type="term" value="F:small GTPase binding"/>
    <property type="evidence" value="ECO:0007669"/>
    <property type="project" value="InterPro"/>
</dbReference>
<evidence type="ECO:0000256" key="2">
    <source>
        <dbReference type="SAM" id="MobiDB-lite"/>
    </source>
</evidence>
<feature type="compositionally biased region" description="Polar residues" evidence="2">
    <location>
        <begin position="8"/>
        <end position="23"/>
    </location>
</feature>
<dbReference type="GO" id="GO:0030036">
    <property type="term" value="P:actin cytoskeleton organization"/>
    <property type="evidence" value="ECO:0007669"/>
    <property type="project" value="InterPro"/>
</dbReference>
<sequence>MAPKKNTSKSTSALSHSQQLTIQAASSSSSALHHSPNNSPSHSSSNIGGSNNGGFNREPFNALAYQQQLQWNDDDVNGNFNEMLVEMGVPDSIRRKQLATKTVQEKVRRLYYFKNDNDQTADEDTPFVLLSQWEKHNYDSARLARIAELLVDKPIRWVNQFIMQGGIKHLIHCLNMTNVLSRKQQSEEDVTPASDNMEIDQGEYSDSEDYTPNFHQHHQSNSEQGGTSTAVSEHESGTLTSTNMVATVEDLEKQSLCIAALKALLNTNVGIEEFLAEKDAMKNLVLILDTPNIEAACDILQILIVMASWASHGFSLVVSALSHYRLVKREKTRFYDIIQRMTKSNLDYAYYALFLFNTLLDQSPDEGTKSLFKKEFRNLKCLEVITELKNQSLEKSVQSMEDEEAQEFITDLNSQMEVLAGELEVCQKEFLENDLSDSVNVVKLLKQKLNEVSDDEPLKNMLYELLTELIIYNSVAIDKSLTEQQSAQNWSKIKLLVDAGLAPKRAEEDMKIKTEKEKQLADRVKTQQYQLNNLQSERESILQEYETKIVEISKTLEEIEKKKNSLSEEKEKFLKEIEEQTAQTRSELSETEKEKATQQEKHSHIKAELTQLHQEIEKLKNEVFSKKANNEQVQHAKKVLDDKKKHWTKEEDNVKKLISECNTKIETLKKKEKELETERDQLKKNPPTQEDPSLAPTTSNIPLPPGVGVPPPPILGGGDIPTPPGMGIPPPPIGVGIPTPPGMGIPPPPIGTGIPPPPGSGIPMPPGMGGIPMPPGMGGIPPPPGGIPMPPGSGIPMPPGMGGGVPMPPGMGGVPMPPGMGIPGVPSVPGIPGVPGVPGMPMMGRGRGVGVGDGLPTLPTKAPTETTRQVHFDAINKNNVAKTIFIKKNIAQETNSIISKLNLDELSTVFSTAKKEKEGEKAEPKEKKKEVKSLLDAKRSYSVSLQLGSIRGVSYDMLRKAIIAMDEAVVTADNIGTIKQIAPEQEEVDTVMGYDGPMDELAEPDKFFRVMNGIPNLIGRLDAWSFKFRFNEMISKIKPDIENMILGCKEARESEKFMEILAVILTFGNFLNGQQKKKISFGFKLKSLQKLADTKSGDGKTSLLQYIVDFIGEKKKHLMDFDTQLTHIQPATRVLVGSVEDDINELKKCLTQLSQQITKARENTSEEDKFVSTMESFEQKVKDELEGIEAKFKIMKTEIDSLAKSFDERPEDLQKEPDKFLALIDLFMQQFKQANEKNEQAKKAEEKKKKAEEEKVKKEAAKQQLKINSAKQKLDVLKNKSTVGGGEGRGAMDEKMQQLKLATAAKSVALRRGGARGGAGGDDLDGGGNIDSSKLNSALIGIKK</sequence>
<dbReference type="SUPFAM" id="SSF48371">
    <property type="entry name" value="ARM repeat"/>
    <property type="match status" value="1"/>
</dbReference>
<proteinExistence type="predicted"/>
<dbReference type="Gene3D" id="1.25.10.10">
    <property type="entry name" value="Leucine-rich Repeat Variant"/>
    <property type="match status" value="1"/>
</dbReference>
<accession>D2VGI5</accession>
<dbReference type="KEGG" id="ngr:NAEGRDRAFT_79890"/>
<reference evidence="5 6" key="1">
    <citation type="journal article" date="2010" name="Cell">
        <title>The genome of Naegleria gruberi illuminates early eukaryotic versatility.</title>
        <authorList>
            <person name="Fritz-Laylin L.K."/>
            <person name="Prochnik S.E."/>
            <person name="Ginger M.L."/>
            <person name="Dacks J.B."/>
            <person name="Carpenter M.L."/>
            <person name="Field M.C."/>
            <person name="Kuo A."/>
            <person name="Paredez A."/>
            <person name="Chapman J."/>
            <person name="Pham J."/>
            <person name="Shu S."/>
            <person name="Neupane R."/>
            <person name="Cipriano M."/>
            <person name="Mancuso J."/>
            <person name="Tu H."/>
            <person name="Salamov A."/>
            <person name="Lindquist E."/>
            <person name="Shapiro H."/>
            <person name="Lucas S."/>
            <person name="Grigoriev I.V."/>
            <person name="Cande W.Z."/>
            <person name="Fulton C."/>
            <person name="Rokhsar D.S."/>
            <person name="Dawson S.C."/>
        </authorList>
    </citation>
    <scope>NUCLEOTIDE SEQUENCE [LARGE SCALE GENOMIC DNA]</scope>
    <source>
        <strain evidence="5 6">NEG-M</strain>
    </source>
</reference>
<dbReference type="RefSeq" id="XP_002676815.1">
    <property type="nucleotide sequence ID" value="XM_002676769.1"/>
</dbReference>
<dbReference type="GeneID" id="8847991"/>
<dbReference type="SMART" id="SM01139">
    <property type="entry name" value="Drf_FH3"/>
    <property type="match status" value="1"/>
</dbReference>
<feature type="region of interest" description="Disordered" evidence="2">
    <location>
        <begin position="185"/>
        <end position="235"/>
    </location>
</feature>
<organism evidence="6">
    <name type="scientific">Naegleria gruberi</name>
    <name type="common">Amoeba</name>
    <dbReference type="NCBI Taxonomy" id="5762"/>
    <lineage>
        <taxon>Eukaryota</taxon>
        <taxon>Discoba</taxon>
        <taxon>Heterolobosea</taxon>
        <taxon>Tetramitia</taxon>
        <taxon>Eutetramitia</taxon>
        <taxon>Vahlkampfiidae</taxon>
        <taxon>Naegleria</taxon>
    </lineage>
</organism>
<feature type="region of interest" description="Disordered" evidence="2">
    <location>
        <begin position="1"/>
        <end position="55"/>
    </location>
</feature>
<dbReference type="InterPro" id="IPR010473">
    <property type="entry name" value="GTPase-bd"/>
</dbReference>
<dbReference type="InterPro" id="IPR051425">
    <property type="entry name" value="Formin_Homology"/>
</dbReference>
<dbReference type="VEuPathDB" id="AmoebaDB:NAEGRDRAFT_79890"/>
<dbReference type="InterPro" id="IPR011989">
    <property type="entry name" value="ARM-like"/>
</dbReference>
<dbReference type="EMBL" id="GG738870">
    <property type="protein sequence ID" value="EFC44071.1"/>
    <property type="molecule type" value="Genomic_DNA"/>
</dbReference>
<feature type="compositionally biased region" description="Basic and acidic residues" evidence="2">
    <location>
        <begin position="1235"/>
        <end position="1261"/>
    </location>
</feature>
<evidence type="ECO:0000313" key="6">
    <source>
        <dbReference type="Proteomes" id="UP000006671"/>
    </source>
</evidence>
<dbReference type="GO" id="GO:0003779">
    <property type="term" value="F:actin binding"/>
    <property type="evidence" value="ECO:0007669"/>
    <property type="project" value="UniProtKB-KW"/>
</dbReference>
<dbReference type="Pfam" id="PF02181">
    <property type="entry name" value="FH2"/>
    <property type="match status" value="1"/>
</dbReference>
<dbReference type="PROSITE" id="PS51232">
    <property type="entry name" value="GBD_FH3"/>
    <property type="match status" value="1"/>
</dbReference>
<dbReference type="eggNOG" id="KOG3544">
    <property type="taxonomic scope" value="Eukaryota"/>
</dbReference>
<feature type="compositionally biased region" description="Acidic residues" evidence="2">
    <location>
        <begin position="197"/>
        <end position="209"/>
    </location>
</feature>
<feature type="compositionally biased region" description="Polar residues" evidence="2">
    <location>
        <begin position="219"/>
        <end position="235"/>
    </location>
</feature>
<feature type="domain" description="GBD/FH3" evidence="3">
    <location>
        <begin position="68"/>
        <end position="508"/>
    </location>
</feature>
<dbReference type="InterPro" id="IPR042201">
    <property type="entry name" value="FH2_Formin_sf"/>
</dbReference>
<feature type="compositionally biased region" description="Basic and acidic residues" evidence="2">
    <location>
        <begin position="667"/>
        <end position="683"/>
    </location>
</feature>
<dbReference type="Proteomes" id="UP000006671">
    <property type="component" value="Unassembled WGS sequence"/>
</dbReference>
<feature type="compositionally biased region" description="Polar residues" evidence="2">
    <location>
        <begin position="686"/>
        <end position="701"/>
    </location>
</feature>
<feature type="domain" description="FH2" evidence="4">
    <location>
        <begin position="857"/>
        <end position="1257"/>
    </location>
</feature>
<dbReference type="InterPro" id="IPR015425">
    <property type="entry name" value="FH2_Formin"/>
</dbReference>
<feature type="region of interest" description="Disordered" evidence="2">
    <location>
        <begin position="1235"/>
        <end position="1264"/>
    </location>
</feature>